<keyword evidence="5" id="KW-1185">Reference proteome</keyword>
<evidence type="ECO:0008006" key="6">
    <source>
        <dbReference type="Google" id="ProtNLM"/>
    </source>
</evidence>
<feature type="transmembrane region" description="Helical" evidence="2">
    <location>
        <begin position="451"/>
        <end position="473"/>
    </location>
</feature>
<dbReference type="EMBL" id="LKHV02000001">
    <property type="protein sequence ID" value="MCS5708687.1"/>
    <property type="molecule type" value="Genomic_DNA"/>
</dbReference>
<evidence type="ECO:0000256" key="1">
    <source>
        <dbReference type="SAM" id="MobiDB-lite"/>
    </source>
</evidence>
<dbReference type="OrthoDB" id="9854450at2"/>
<feature type="transmembrane region" description="Helical" evidence="2">
    <location>
        <begin position="479"/>
        <end position="501"/>
    </location>
</feature>
<sequence>MLTFQALGDGNCLYNTESIWLIKSYREGNLEQLLNNQDFRQNIGRLLSHTSEGVNTIDLKATLGEPYTKASIKSALDKFIHDLSDDKEGLDWVAAQQMLAQGLRALVTDKIQNDPAILEQVKLELHDAINQCITLSTRDEVQVSFHFDGMLEIQAKVKELMQNNRLNTKQRQDALRKWFFNHNGETVGLNYYLYGENGIASPTIEAGHFEMKVLSQLLHHVIRFYDKKRNEAGHHINVIDAFKTSEEAGKHPETALVFHVEKMGNHWNALLPNDAASKEMMREYEPQRTRYIVAVQQKEARANLAQILREHGTFAAHHKKDLADFSEEEYLMMNGLTKEQYNKNILPAVEPSQPKVIKPSTVTPKKPAVQTVKKASVVGSPPSIVSKKKQSIKKKHVTTSAPADLTDDVEVTTPITETPPVVVAPPTPQSQQPKQDGAGAKPELQTADNSFLLKIMGGIAGLSALLLLASSVIPQFFTIMNPAVAGLLLVACVVAATTLFLGSMYGAENKKTSAQQTAKSFDISIEDLGCSRNFVPQLRVHKQQNAVHGTEGVVAAKKEDLLCSKPLKKYKH</sequence>
<protein>
    <recommendedName>
        <fullName evidence="6">OTU domain-containing protein</fullName>
    </recommendedName>
</protein>
<proteinExistence type="predicted"/>
<evidence type="ECO:0000313" key="4">
    <source>
        <dbReference type="EMBL" id="MCS5708687.1"/>
    </source>
</evidence>
<comment type="caution">
    <text evidence="3">The sequence shown here is derived from an EMBL/GenBank/DDBJ whole genome shotgun (WGS) entry which is preliminary data.</text>
</comment>
<feature type="region of interest" description="Disordered" evidence="1">
    <location>
        <begin position="418"/>
        <end position="442"/>
    </location>
</feature>
<reference evidence="4" key="3">
    <citation type="submission" date="2021-06" db="EMBL/GenBank/DDBJ databases">
        <title>Genomic Description and Analysis of Intracellular Bacteria, Candidatus Berkiella cookevillensis and Candidatus Berkiella aquae.</title>
        <authorList>
            <person name="Kidane D.T."/>
            <person name="Mehari Y.T."/>
            <person name="Rice F.C."/>
            <person name="Arivett B.A."/>
            <person name="Farone A.L."/>
            <person name="Berk S.G."/>
            <person name="Farone M.B."/>
        </authorList>
    </citation>
    <scope>NUCLEOTIDE SEQUENCE</scope>
    <source>
        <strain evidence="4">CC99</strain>
    </source>
</reference>
<name>A0A0Q9YN62_9GAMM</name>
<evidence type="ECO:0000313" key="5">
    <source>
        <dbReference type="Proteomes" id="UP000051494"/>
    </source>
</evidence>
<evidence type="ECO:0000313" key="3">
    <source>
        <dbReference type="EMBL" id="KRG18254.1"/>
    </source>
</evidence>
<keyword evidence="2" id="KW-0812">Transmembrane</keyword>
<keyword evidence="2" id="KW-0472">Membrane</keyword>
<keyword evidence="2" id="KW-1133">Transmembrane helix</keyword>
<dbReference type="AlphaFoldDB" id="A0A0Q9YN62"/>
<reference evidence="3" key="1">
    <citation type="submission" date="2015-09" db="EMBL/GenBank/DDBJ databases">
        <title>Draft Genome Sequences of Two Novel Amoeba-resistant Intranuclear Bacteria, Candidatus Berkiella cookevillensis and Candidatus Berkiella aquae.</title>
        <authorList>
            <person name="Mehari Y.T."/>
            <person name="Arivett B.A."/>
            <person name="Farone A.L."/>
            <person name="Gunderson J.H."/>
            <person name="Farone M.B."/>
        </authorList>
    </citation>
    <scope>NUCLEOTIDE SEQUENCE [LARGE SCALE GENOMIC DNA]</scope>
    <source>
        <strain evidence="3">CC99</strain>
    </source>
</reference>
<dbReference type="RefSeq" id="WP_057624781.1">
    <property type="nucleotide sequence ID" value="NZ_LKHV02000001.1"/>
</dbReference>
<organism evidence="3">
    <name type="scientific">Candidatus Berkiella cookevillensis</name>
    <dbReference type="NCBI Taxonomy" id="437022"/>
    <lineage>
        <taxon>Bacteria</taxon>
        <taxon>Pseudomonadati</taxon>
        <taxon>Pseudomonadota</taxon>
        <taxon>Gammaproteobacteria</taxon>
        <taxon>Candidatus Berkiellales</taxon>
        <taxon>Candidatus Berkiellaceae</taxon>
        <taxon>Candidatus Berkiella</taxon>
    </lineage>
</organism>
<evidence type="ECO:0000256" key="2">
    <source>
        <dbReference type="SAM" id="Phobius"/>
    </source>
</evidence>
<dbReference type="EMBL" id="LKHV01000008">
    <property type="protein sequence ID" value="KRG18254.1"/>
    <property type="molecule type" value="Genomic_DNA"/>
</dbReference>
<gene>
    <name evidence="4" type="ORF">CC99x_007170</name>
    <name evidence="3" type="ORF">CC99x_01696</name>
</gene>
<reference evidence="4" key="2">
    <citation type="journal article" date="2016" name="Genome Announc.">
        <title>Draft Genome Sequences of Two Novel Amoeba-Resistant Intranuclear Bacteria, 'Candidatus Berkiella cookevillensis' and 'Candidatus Berkiella aquae'.</title>
        <authorList>
            <person name="Mehari Y.T."/>
            <person name="Arivett B.A."/>
            <person name="Farone A.L."/>
            <person name="Gunderson J.H."/>
            <person name="Farone M.B."/>
        </authorList>
    </citation>
    <scope>NUCLEOTIDE SEQUENCE</scope>
    <source>
        <strain evidence="4">CC99</strain>
    </source>
</reference>
<dbReference type="Proteomes" id="UP000051494">
    <property type="component" value="Unassembled WGS sequence"/>
</dbReference>
<accession>A0A0Q9YN62</accession>